<dbReference type="Proteomes" id="UP000317214">
    <property type="component" value="Chromosome"/>
</dbReference>
<dbReference type="GO" id="GO:0008758">
    <property type="term" value="F:UDP-2,3-diacylglucosamine hydrolase activity"/>
    <property type="evidence" value="ECO:0007669"/>
    <property type="project" value="TreeGrafter"/>
</dbReference>
<sequence>MRFTVESSEPTSYRSVFISDIHMGTRGSRVALTTDFLRSIACERLYLVGDIIDGWRLRRTWYWDEAHDEFLRLILRLARSGTEVIYIPGNHDEMLRNWLSMELKIASIRLVPKAEHIAADGRKYLVIHGDEFDSIVRCYPLLAVLGDHAYTAALFLNRWINVARRKAGLPYRSFSAWAKKRVKSAVKAIDRFEMALAREAKQIGADGVICGHIHTAEIRDIGGVAYMNTGDWVESCTALVETWDGQFELVDWTARMHEAWKTTLAEINKPAGPLGEDLKPVLAQMMQQGMAAEPSPIKAEQVA</sequence>
<dbReference type="OrthoDB" id="9802481at2"/>
<name>A0A4Y6V4D8_9PROT</name>
<evidence type="ECO:0000256" key="5">
    <source>
        <dbReference type="ARBA" id="ARBA00023211"/>
    </source>
</evidence>
<dbReference type="GO" id="GO:0046872">
    <property type="term" value="F:metal ion binding"/>
    <property type="evidence" value="ECO:0007669"/>
    <property type="project" value="UniProtKB-KW"/>
</dbReference>
<dbReference type="GO" id="GO:0009245">
    <property type="term" value="P:lipid A biosynthetic process"/>
    <property type="evidence" value="ECO:0007669"/>
    <property type="project" value="TreeGrafter"/>
</dbReference>
<keyword evidence="8" id="KW-1185">Reference proteome</keyword>
<organism evidence="7 8">
    <name type="scientific">Neokomagataea tanensis</name>
    <dbReference type="NCBI Taxonomy" id="661191"/>
    <lineage>
        <taxon>Bacteria</taxon>
        <taxon>Pseudomonadati</taxon>
        <taxon>Pseudomonadota</taxon>
        <taxon>Alphaproteobacteria</taxon>
        <taxon>Acetobacterales</taxon>
        <taxon>Acetobacteraceae</taxon>
        <taxon>Neokomagataea</taxon>
    </lineage>
</organism>
<keyword evidence="1" id="KW-1003">Cell membrane</keyword>
<dbReference type="EMBL" id="CP032485">
    <property type="protein sequence ID" value="QDH24929.1"/>
    <property type="molecule type" value="Genomic_DNA"/>
</dbReference>
<keyword evidence="5" id="KW-0464">Manganese</keyword>
<evidence type="ECO:0000256" key="1">
    <source>
        <dbReference type="ARBA" id="ARBA00022475"/>
    </source>
</evidence>
<dbReference type="RefSeq" id="WP_141492775.1">
    <property type="nucleotide sequence ID" value="NZ_CP032485.1"/>
</dbReference>
<dbReference type="Gene3D" id="3.60.21.10">
    <property type="match status" value="1"/>
</dbReference>
<accession>A0A4Y6V4D8</accession>
<evidence type="ECO:0000256" key="2">
    <source>
        <dbReference type="ARBA" id="ARBA00022519"/>
    </source>
</evidence>
<proteinExistence type="predicted"/>
<evidence type="ECO:0000256" key="3">
    <source>
        <dbReference type="ARBA" id="ARBA00022723"/>
    </source>
</evidence>
<keyword evidence="2" id="KW-0997">Cell inner membrane</keyword>
<dbReference type="AlphaFoldDB" id="A0A4Y6V4D8"/>
<dbReference type="InterPro" id="IPR043461">
    <property type="entry name" value="LpxH-like"/>
</dbReference>
<dbReference type="PANTHER" id="PTHR34990:SF2">
    <property type="entry name" value="BLL8164 PROTEIN"/>
    <property type="match status" value="1"/>
</dbReference>
<dbReference type="GO" id="GO:0016020">
    <property type="term" value="C:membrane"/>
    <property type="evidence" value="ECO:0007669"/>
    <property type="project" value="GOC"/>
</dbReference>
<dbReference type="InterPro" id="IPR004843">
    <property type="entry name" value="Calcineurin-like_PHP"/>
</dbReference>
<evidence type="ECO:0000313" key="7">
    <source>
        <dbReference type="EMBL" id="QDH24929.1"/>
    </source>
</evidence>
<dbReference type="CDD" id="cd07398">
    <property type="entry name" value="MPP_YbbF-LpxH"/>
    <property type="match status" value="1"/>
</dbReference>
<dbReference type="Pfam" id="PF00149">
    <property type="entry name" value="Metallophos"/>
    <property type="match status" value="1"/>
</dbReference>
<dbReference type="PANTHER" id="PTHR34990">
    <property type="entry name" value="UDP-2,3-DIACYLGLUCOSAMINE HYDROLASE-RELATED"/>
    <property type="match status" value="1"/>
</dbReference>
<keyword evidence="4" id="KW-0472">Membrane</keyword>
<protein>
    <submittedName>
        <fullName evidence="7">UDP-2,3-diacylglucosamine diphosphatase</fullName>
    </submittedName>
</protein>
<dbReference type="InterPro" id="IPR029052">
    <property type="entry name" value="Metallo-depent_PP-like"/>
</dbReference>
<reference evidence="7 8" key="1">
    <citation type="submission" date="2018-09" db="EMBL/GenBank/DDBJ databases">
        <title>The complete genome sequence of Neokomagataea tanensis NBRC 106556(T).</title>
        <authorList>
            <person name="Chua K.-O."/>
            <person name="See-Too W.-S."/>
            <person name="Hong K.-W."/>
            <person name="Yin W.-F."/>
            <person name="Chan K.-G."/>
        </authorList>
    </citation>
    <scope>NUCLEOTIDE SEQUENCE [LARGE SCALE GENOMIC DNA]</scope>
    <source>
        <strain evidence="8">AH13 \ NBRC 106556</strain>
    </source>
</reference>
<evidence type="ECO:0000259" key="6">
    <source>
        <dbReference type="Pfam" id="PF00149"/>
    </source>
</evidence>
<evidence type="ECO:0000313" key="8">
    <source>
        <dbReference type="Proteomes" id="UP000317214"/>
    </source>
</evidence>
<evidence type="ECO:0000256" key="4">
    <source>
        <dbReference type="ARBA" id="ARBA00023136"/>
    </source>
</evidence>
<keyword evidence="3" id="KW-0479">Metal-binding</keyword>
<dbReference type="SUPFAM" id="SSF56300">
    <property type="entry name" value="Metallo-dependent phosphatases"/>
    <property type="match status" value="1"/>
</dbReference>
<feature type="domain" description="Calcineurin-like phosphoesterase" evidence="6">
    <location>
        <begin position="14"/>
        <end position="215"/>
    </location>
</feature>
<dbReference type="KEGG" id="ntn:D5366_06565"/>
<gene>
    <name evidence="7" type="ORF">D5366_06565</name>
</gene>